<sequence length="233" mass="26027">MTRVEGDPSTSDRETLDHSARKASFKSIYLLYTLHHSFAPGPVSACHNPGPHLRHELPNRAKKSGVGVHYWARGRGSWAMFLIISIVKNTIGNRVPDLSGFPLGRTHRLIMYRLGYGAGATLGPLIFHGSRFSESSCEYILQTMSTPPPHSPPRDGTKFDTTYHYLLDEAHADTERLLIGTKGFVAPRKKHSPLENRDLAQRRGRLAVASTWPFFVNVSGLHYLSWVGLVSRN</sequence>
<name>A0A067M344_BOTB1</name>
<evidence type="ECO:0000313" key="2">
    <source>
        <dbReference type="Proteomes" id="UP000027195"/>
    </source>
</evidence>
<evidence type="ECO:0000313" key="1">
    <source>
        <dbReference type="EMBL" id="KDQ09135.1"/>
    </source>
</evidence>
<dbReference type="EMBL" id="KL198082">
    <property type="protein sequence ID" value="KDQ09135.1"/>
    <property type="molecule type" value="Genomic_DNA"/>
</dbReference>
<dbReference type="Proteomes" id="UP000027195">
    <property type="component" value="Unassembled WGS sequence"/>
</dbReference>
<accession>A0A067M344</accession>
<dbReference type="HOGENOM" id="CLU_1189746_0_0_1"/>
<proteinExistence type="predicted"/>
<protein>
    <submittedName>
        <fullName evidence="1">Uncharacterized protein</fullName>
    </submittedName>
</protein>
<organism evidence="1 2">
    <name type="scientific">Botryobasidium botryosum (strain FD-172 SS1)</name>
    <dbReference type="NCBI Taxonomy" id="930990"/>
    <lineage>
        <taxon>Eukaryota</taxon>
        <taxon>Fungi</taxon>
        <taxon>Dikarya</taxon>
        <taxon>Basidiomycota</taxon>
        <taxon>Agaricomycotina</taxon>
        <taxon>Agaricomycetes</taxon>
        <taxon>Cantharellales</taxon>
        <taxon>Botryobasidiaceae</taxon>
        <taxon>Botryobasidium</taxon>
    </lineage>
</organism>
<reference evidence="2" key="1">
    <citation type="journal article" date="2014" name="Proc. Natl. Acad. Sci. U.S.A.">
        <title>Extensive sampling of basidiomycete genomes demonstrates inadequacy of the white-rot/brown-rot paradigm for wood decay fungi.</title>
        <authorList>
            <person name="Riley R."/>
            <person name="Salamov A.A."/>
            <person name="Brown D.W."/>
            <person name="Nagy L.G."/>
            <person name="Floudas D."/>
            <person name="Held B.W."/>
            <person name="Levasseur A."/>
            <person name="Lombard V."/>
            <person name="Morin E."/>
            <person name="Otillar R."/>
            <person name="Lindquist E.A."/>
            <person name="Sun H."/>
            <person name="LaButti K.M."/>
            <person name="Schmutz J."/>
            <person name="Jabbour D."/>
            <person name="Luo H."/>
            <person name="Baker S.E."/>
            <person name="Pisabarro A.G."/>
            <person name="Walton J.D."/>
            <person name="Blanchette R.A."/>
            <person name="Henrissat B."/>
            <person name="Martin F."/>
            <person name="Cullen D."/>
            <person name="Hibbett D.S."/>
            <person name="Grigoriev I.V."/>
        </authorList>
    </citation>
    <scope>NUCLEOTIDE SEQUENCE [LARGE SCALE GENOMIC DNA]</scope>
    <source>
        <strain evidence="2">FD-172 SS1</strain>
    </source>
</reference>
<dbReference type="AlphaFoldDB" id="A0A067M344"/>
<keyword evidence="2" id="KW-1185">Reference proteome</keyword>
<dbReference type="InParanoid" id="A0A067M344"/>
<gene>
    <name evidence="1" type="ORF">BOTBODRAFT_536674</name>
</gene>